<evidence type="ECO:0000256" key="4">
    <source>
        <dbReference type="ARBA" id="ARBA00023125"/>
    </source>
</evidence>
<dbReference type="PROSITE" id="PS01124">
    <property type="entry name" value="HTH_ARAC_FAMILY_2"/>
    <property type="match status" value="1"/>
</dbReference>
<comment type="caution">
    <text evidence="8">The sequence shown here is derived from an EMBL/GenBank/DDBJ whole genome shotgun (WGS) entry which is preliminary data.</text>
</comment>
<dbReference type="InterPro" id="IPR011051">
    <property type="entry name" value="RmlC_Cupin_sf"/>
</dbReference>
<evidence type="ECO:0000256" key="1">
    <source>
        <dbReference type="ARBA" id="ARBA00008875"/>
    </source>
</evidence>
<dbReference type="InterPro" id="IPR009057">
    <property type="entry name" value="Homeodomain-like_sf"/>
</dbReference>
<keyword evidence="3" id="KW-0805">Transcription regulation</keyword>
<evidence type="ECO:0000259" key="7">
    <source>
        <dbReference type="PROSITE" id="PS01124"/>
    </source>
</evidence>
<dbReference type="Pfam" id="PF01229">
    <property type="entry name" value="Glyco_hydro_39"/>
    <property type="match status" value="1"/>
</dbReference>
<dbReference type="SMART" id="SM00342">
    <property type="entry name" value="HTH_ARAC"/>
    <property type="match status" value="1"/>
</dbReference>
<keyword evidence="5" id="KW-0804">Transcription</keyword>
<dbReference type="InterPro" id="IPR018060">
    <property type="entry name" value="HTH_AraC"/>
</dbReference>
<dbReference type="Gene3D" id="2.60.120.10">
    <property type="entry name" value="Jelly Rolls"/>
    <property type="match status" value="1"/>
</dbReference>
<keyword evidence="6" id="KW-0326">Glycosidase</keyword>
<dbReference type="EMBL" id="JAFLVR010000010">
    <property type="protein sequence ID" value="MBO0451567.1"/>
    <property type="molecule type" value="Genomic_DNA"/>
</dbReference>
<dbReference type="InterPro" id="IPR017853">
    <property type="entry name" value="GH"/>
</dbReference>
<evidence type="ECO:0000256" key="3">
    <source>
        <dbReference type="ARBA" id="ARBA00023015"/>
    </source>
</evidence>
<keyword evidence="9" id="KW-1185">Reference proteome</keyword>
<dbReference type="PANTHER" id="PTHR43280">
    <property type="entry name" value="ARAC-FAMILY TRANSCRIPTIONAL REGULATOR"/>
    <property type="match status" value="1"/>
</dbReference>
<dbReference type="Gene3D" id="3.20.20.80">
    <property type="entry name" value="Glycosidases"/>
    <property type="match status" value="1"/>
</dbReference>
<dbReference type="InterPro" id="IPR049166">
    <property type="entry name" value="GH39_cat"/>
</dbReference>
<evidence type="ECO:0000256" key="5">
    <source>
        <dbReference type="ARBA" id="ARBA00023163"/>
    </source>
</evidence>
<dbReference type="RefSeq" id="WP_207107381.1">
    <property type="nucleotide sequence ID" value="NZ_JAFLVR010000010.1"/>
</dbReference>
<dbReference type="Gene3D" id="2.60.40.1500">
    <property type="entry name" value="Glycosyl hydrolase domain, family 39"/>
    <property type="match status" value="1"/>
</dbReference>
<dbReference type="Proteomes" id="UP000664495">
    <property type="component" value="Unassembled WGS sequence"/>
</dbReference>
<dbReference type="SUPFAM" id="SSF46689">
    <property type="entry name" value="Homeodomain-like"/>
    <property type="match status" value="2"/>
</dbReference>
<dbReference type="SUPFAM" id="SSF51445">
    <property type="entry name" value="(Trans)glycosidases"/>
    <property type="match status" value="1"/>
</dbReference>
<keyword evidence="2" id="KW-0378">Hydrolase</keyword>
<reference evidence="8 9" key="1">
    <citation type="submission" date="2021-03" db="EMBL/GenBank/DDBJ databases">
        <title>Enterococcal diversity collection.</title>
        <authorList>
            <person name="Gilmore M.S."/>
            <person name="Schwartzman J."/>
            <person name="Van Tyne D."/>
            <person name="Martin M."/>
            <person name="Earl A.M."/>
            <person name="Manson A.L."/>
            <person name="Straub T."/>
            <person name="Salamzade R."/>
            <person name="Saavedra J."/>
            <person name="Lebreton F."/>
            <person name="Prichula J."/>
            <person name="Schaufler K."/>
            <person name="Gaca A."/>
            <person name="Sgardioli B."/>
            <person name="Wagenaar J."/>
            <person name="Strong T."/>
        </authorList>
    </citation>
    <scope>NUCLEOTIDE SEQUENCE [LARGE SCALE GENOMIC DNA]</scope>
    <source>
        <strain evidence="8 9">MJM16</strain>
    </source>
</reference>
<keyword evidence="4" id="KW-0238">DNA-binding</keyword>
<accession>A0ABS3HDN4</accession>
<evidence type="ECO:0000256" key="6">
    <source>
        <dbReference type="ARBA" id="ARBA00023295"/>
    </source>
</evidence>
<dbReference type="PANTHER" id="PTHR43280:SF2">
    <property type="entry name" value="HTH-TYPE TRANSCRIPTIONAL REGULATOR EXSA"/>
    <property type="match status" value="1"/>
</dbReference>
<comment type="similarity">
    <text evidence="1">Belongs to the glycosyl hydrolase 39 family.</text>
</comment>
<dbReference type="SUPFAM" id="SSF51182">
    <property type="entry name" value="RmlC-like cupins"/>
    <property type="match status" value="1"/>
</dbReference>
<dbReference type="Pfam" id="PF12833">
    <property type="entry name" value="HTH_18"/>
    <property type="match status" value="1"/>
</dbReference>
<sequence length="769" mass="89459">MSEIISYLDTQSDIRLMTDVALLPSETRTTDLLFLLKGKAELQIDEHCYEMKADDIVVVNKQERYQITANGKESLLFHFSISDFLLSQALETGRSSFDCNSVKDPGKNYQSIRKLIIEIIDLFLFENDKTNFLQISKVYRLLNELSSLFIEYSASGMDQDKRIQQITRIIKERYYDNLTLAELADIVHMDTAYFSKFFKKNLGLNFKDYLSQIRMQYAIRDLLESDKSITRIAIDNGFFSVNGFNKKFKEEYHVTPSEYRKQNGRQKQTTVLRADDKVKDSYSRYKEDQMVEDVSKRSSLHLDVASLTAEPIKETWSKLLNIGEAEIVLSSNLRQHLSILKQNLSFEYGRIWGVFTTELLGESLQEYERLDEILDSLIALGLTPWISINKLIHSFKESAYPIESWREALASFCRHVLNRYGRKEVGQWVIEIVASDPEDKELVARYSEFYRTTSELCRSLIPTITIGGGNFILSSKLDINRFLQEELSECAFDFYSFVLFPYSNRLIREKRNYQRITDPDFLLNQMQIIKQAQLMKPVYITEWSNTVSRSNLLNDSLYKGAFISKSIIDIFDQVEGLGYWLGTDLAQKTAKPSSLLSGGNGLINRRGLFKPAMHAMKLFDQLKGLKFLYKDEARLVCTLDGEEFFVLGHHYVHPNSLYFLKDEAHLKKTELENFFEAEAVEEEIVFSTIPNGNYELRIFSCLKNHGDLFGLWEGFNFNEHLRSSDLIYLDEKNTHLQTLEEVEVLQNRLVVKKRLMANEFYSINIKRRQ</sequence>
<proteinExistence type="inferred from homology"/>
<gene>
    <name evidence="8" type="ORF">JZO85_04750</name>
</gene>
<dbReference type="InterPro" id="IPR014710">
    <property type="entry name" value="RmlC-like_jellyroll"/>
</dbReference>
<evidence type="ECO:0000256" key="2">
    <source>
        <dbReference type="ARBA" id="ARBA00022801"/>
    </source>
</evidence>
<organism evidence="8 9">
    <name type="scientific">Candidatus Enterococcus murrayae</name>
    <dbReference type="NCBI Taxonomy" id="2815321"/>
    <lineage>
        <taxon>Bacteria</taxon>
        <taxon>Bacillati</taxon>
        <taxon>Bacillota</taxon>
        <taxon>Bacilli</taxon>
        <taxon>Lactobacillales</taxon>
        <taxon>Enterococcaceae</taxon>
        <taxon>Enterococcus</taxon>
    </lineage>
</organism>
<evidence type="ECO:0000313" key="8">
    <source>
        <dbReference type="EMBL" id="MBO0451567.1"/>
    </source>
</evidence>
<feature type="domain" description="HTH araC/xylS-type" evidence="7">
    <location>
        <begin position="164"/>
        <end position="262"/>
    </location>
</feature>
<name>A0ABS3HDN4_9ENTE</name>
<protein>
    <submittedName>
        <fullName evidence="8">Helix-turn-helix domain-containing protein</fullName>
    </submittedName>
</protein>
<evidence type="ECO:0000313" key="9">
    <source>
        <dbReference type="Proteomes" id="UP000664495"/>
    </source>
</evidence>
<dbReference type="Gene3D" id="1.10.10.60">
    <property type="entry name" value="Homeodomain-like"/>
    <property type="match status" value="2"/>
</dbReference>